<evidence type="ECO:0000313" key="2">
    <source>
        <dbReference type="EMBL" id="GBM89121.1"/>
    </source>
</evidence>
<evidence type="ECO:0000313" key="3">
    <source>
        <dbReference type="Proteomes" id="UP000499080"/>
    </source>
</evidence>
<keyword evidence="3" id="KW-1185">Reference proteome</keyword>
<feature type="domain" description="Reverse transcriptase Ty1/copia-type" evidence="1">
    <location>
        <begin position="39"/>
        <end position="107"/>
    </location>
</feature>
<dbReference type="EMBL" id="BGPR01003513">
    <property type="protein sequence ID" value="GBM89121.1"/>
    <property type="molecule type" value="Genomic_DNA"/>
</dbReference>
<accession>A0A4Y2JFN1</accession>
<evidence type="ECO:0000259" key="1">
    <source>
        <dbReference type="Pfam" id="PF07727"/>
    </source>
</evidence>
<dbReference type="Proteomes" id="UP000499080">
    <property type="component" value="Unassembled WGS sequence"/>
</dbReference>
<organism evidence="2 3">
    <name type="scientific">Araneus ventricosus</name>
    <name type="common">Orbweaver spider</name>
    <name type="synonym">Epeira ventricosa</name>
    <dbReference type="NCBI Taxonomy" id="182803"/>
    <lineage>
        <taxon>Eukaryota</taxon>
        <taxon>Metazoa</taxon>
        <taxon>Ecdysozoa</taxon>
        <taxon>Arthropoda</taxon>
        <taxon>Chelicerata</taxon>
        <taxon>Arachnida</taxon>
        <taxon>Araneae</taxon>
        <taxon>Araneomorphae</taxon>
        <taxon>Entelegynae</taxon>
        <taxon>Araneoidea</taxon>
        <taxon>Araneidae</taxon>
        <taxon>Araneus</taxon>
    </lineage>
</organism>
<dbReference type="InterPro" id="IPR013103">
    <property type="entry name" value="RVT_2"/>
</dbReference>
<comment type="caution">
    <text evidence="2">The sequence shown here is derived from an EMBL/GenBank/DDBJ whole genome shotgun (WGS) entry which is preliminary data.</text>
</comment>
<reference evidence="2 3" key="1">
    <citation type="journal article" date="2019" name="Sci. Rep.">
        <title>Orb-weaving spider Araneus ventricosus genome elucidates the spidroin gene catalogue.</title>
        <authorList>
            <person name="Kono N."/>
            <person name="Nakamura H."/>
            <person name="Ohtoshi R."/>
            <person name="Moran D.A.P."/>
            <person name="Shinohara A."/>
            <person name="Yoshida Y."/>
            <person name="Fujiwara M."/>
            <person name="Mori M."/>
            <person name="Tomita M."/>
            <person name="Arakawa K."/>
        </authorList>
    </citation>
    <scope>NUCLEOTIDE SEQUENCE [LARGE SCALE GENOMIC DNA]</scope>
</reference>
<protein>
    <recommendedName>
        <fullName evidence="1">Reverse transcriptase Ty1/copia-type domain-containing protein</fullName>
    </recommendedName>
</protein>
<gene>
    <name evidence="2" type="ORF">AVEN_190947_1</name>
</gene>
<dbReference type="Pfam" id="PF07727">
    <property type="entry name" value="RVT_2"/>
    <property type="match status" value="1"/>
</dbReference>
<dbReference type="AlphaFoldDB" id="A0A4Y2JFN1"/>
<name>A0A4Y2JFN1_ARAVE</name>
<dbReference type="OrthoDB" id="1000417at2759"/>
<sequence>MRSCRIRSKQVLASPVGTVMVMWLFGPIADDGQHPCNRLKQAPKCWNQKFKYFLQKCNLEQTNSDPCLFVNKDKYIFLILCVYDGIIAAKDEEKLQEFLKNLEETFSARIEPANYYKYSILDDGSFFILQEKIIAGKF</sequence>
<proteinExistence type="predicted"/>